<feature type="domain" description="FAD-binding FR-type" evidence="3">
    <location>
        <begin position="90"/>
        <end position="187"/>
    </location>
</feature>
<dbReference type="InterPro" id="IPR008333">
    <property type="entry name" value="Cbr1-like_FAD-bd_dom"/>
</dbReference>
<organism evidence="4">
    <name type="scientific">Candidatus Tenderia electrophaga</name>
    <dbReference type="NCBI Taxonomy" id="1748243"/>
    <lineage>
        <taxon>Bacteria</taxon>
        <taxon>Pseudomonadati</taxon>
        <taxon>Pseudomonadota</taxon>
        <taxon>Gammaproteobacteria</taxon>
        <taxon>Candidatus Tenderiales</taxon>
        <taxon>Candidatus Tenderiaceae</taxon>
        <taxon>Candidatus Tenderia</taxon>
    </lineage>
</organism>
<proteinExistence type="predicted"/>
<dbReference type="CDD" id="cd00207">
    <property type="entry name" value="fer2"/>
    <property type="match status" value="1"/>
</dbReference>
<evidence type="ECO:0000259" key="3">
    <source>
        <dbReference type="PROSITE" id="PS51384"/>
    </source>
</evidence>
<dbReference type="InterPro" id="IPR017927">
    <property type="entry name" value="FAD-bd_FR_type"/>
</dbReference>
<dbReference type="CDD" id="cd06194">
    <property type="entry name" value="FNR_N-term_Iron_sulfur_binding"/>
    <property type="match status" value="1"/>
</dbReference>
<dbReference type="SUPFAM" id="SSF63380">
    <property type="entry name" value="Riboflavin synthase domain-like"/>
    <property type="match status" value="1"/>
</dbReference>
<dbReference type="Pfam" id="PF00970">
    <property type="entry name" value="FAD_binding_6"/>
    <property type="match status" value="1"/>
</dbReference>
<dbReference type="PANTHER" id="PTHR47354:SF5">
    <property type="entry name" value="PROTEIN RFBI"/>
    <property type="match status" value="1"/>
</dbReference>
<dbReference type="InterPro" id="IPR017938">
    <property type="entry name" value="Riboflavin_synthase-like_b-brl"/>
</dbReference>
<comment type="caution">
    <text evidence="4">The sequence shown here is derived from an EMBL/GenBank/DDBJ whole genome shotgun (WGS) entry which is preliminary data.</text>
</comment>
<dbReference type="InterPro" id="IPR050415">
    <property type="entry name" value="MRET"/>
</dbReference>
<dbReference type="Pfam" id="PF00111">
    <property type="entry name" value="Fer2"/>
    <property type="match status" value="1"/>
</dbReference>
<dbReference type="InterPro" id="IPR001433">
    <property type="entry name" value="OxRdtase_FAD/NAD-bd"/>
</dbReference>
<comment type="cofactor">
    <cofactor evidence="1">
        <name>[2Fe-2S] cluster</name>
        <dbReference type="ChEBI" id="CHEBI:190135"/>
    </cofactor>
</comment>
<feature type="domain" description="2Fe-2S ferredoxin-type" evidence="2">
    <location>
        <begin position="2"/>
        <end position="88"/>
    </location>
</feature>
<dbReference type="InterPro" id="IPR036010">
    <property type="entry name" value="2Fe-2S_ferredoxin-like_sf"/>
</dbReference>
<sequence>MANITYSEQTFDCHNDETVLECLARHGVELPSSCRAGVCQTCMVKAVEGTPPKDAQTGLKPQLQKQGYFLACICKPEQDLSFIDPDDSALPQIAATVVSKTRFNDNIMRLRLKPESDFEFQPGQFLNIHREDGLVRSYSIASLPKQGYLELHVERVKNGKMSNWLHKQVAMGGKLNIDGPHGDCFYIDDNPEQNLLLIGTGTGLAPLWGILHDALSKGHKGEIHLFHGSRSSDKIYLVDELKKLAELHSNFFYTACISGQDNQGYTAGRANEVALREIPKLDGYRVYLCGHPEMVNSTKKKTFLAGASMNDIHADAFTLSNS</sequence>
<dbReference type="Gene3D" id="3.40.50.80">
    <property type="entry name" value="Nucleotide-binding domain of ferredoxin-NADP reductase (FNR) module"/>
    <property type="match status" value="1"/>
</dbReference>
<gene>
    <name evidence="4" type="ORF">ENJ65_00560</name>
</gene>
<dbReference type="AlphaFoldDB" id="A0A832J5H0"/>
<dbReference type="InterPro" id="IPR001041">
    <property type="entry name" value="2Fe-2S_ferredoxin-type"/>
</dbReference>
<dbReference type="SUPFAM" id="SSF52343">
    <property type="entry name" value="Ferredoxin reductase-like, C-terminal NADP-linked domain"/>
    <property type="match status" value="1"/>
</dbReference>
<dbReference type="PROSITE" id="PS51384">
    <property type="entry name" value="FAD_FR"/>
    <property type="match status" value="1"/>
</dbReference>
<dbReference type="PRINTS" id="PR00410">
    <property type="entry name" value="PHEHYDRXLASE"/>
</dbReference>
<protein>
    <submittedName>
        <fullName evidence="4">2Fe-2S iron-sulfur cluster binding domain-containing protein</fullName>
    </submittedName>
</protein>
<dbReference type="PROSITE" id="PS51085">
    <property type="entry name" value="2FE2S_FER_2"/>
    <property type="match status" value="1"/>
</dbReference>
<accession>A0A832J5H0</accession>
<dbReference type="SUPFAM" id="SSF54292">
    <property type="entry name" value="2Fe-2S ferredoxin-like"/>
    <property type="match status" value="1"/>
</dbReference>
<dbReference type="InterPro" id="IPR039261">
    <property type="entry name" value="FNR_nucleotide-bd"/>
</dbReference>
<dbReference type="EMBL" id="DRNF01000037">
    <property type="protein sequence ID" value="HHJ80104.1"/>
    <property type="molecule type" value="Genomic_DNA"/>
</dbReference>
<dbReference type="PANTHER" id="PTHR47354">
    <property type="entry name" value="NADH OXIDOREDUCTASE HCR"/>
    <property type="match status" value="1"/>
</dbReference>
<dbReference type="GO" id="GO:0016491">
    <property type="term" value="F:oxidoreductase activity"/>
    <property type="evidence" value="ECO:0007669"/>
    <property type="project" value="InterPro"/>
</dbReference>
<dbReference type="Gene3D" id="2.40.30.10">
    <property type="entry name" value="Translation factors"/>
    <property type="match status" value="1"/>
</dbReference>
<dbReference type="GO" id="GO:0051536">
    <property type="term" value="F:iron-sulfur cluster binding"/>
    <property type="evidence" value="ECO:0007669"/>
    <property type="project" value="InterPro"/>
</dbReference>
<evidence type="ECO:0000259" key="2">
    <source>
        <dbReference type="PROSITE" id="PS51085"/>
    </source>
</evidence>
<name>A0A832J5H0_9GAMM</name>
<dbReference type="PRINTS" id="PR00371">
    <property type="entry name" value="FPNCR"/>
</dbReference>
<evidence type="ECO:0000256" key="1">
    <source>
        <dbReference type="ARBA" id="ARBA00034078"/>
    </source>
</evidence>
<reference evidence="4" key="1">
    <citation type="journal article" date="2020" name="mSystems">
        <title>Genome- and Community-Level Interaction Insights into Carbon Utilization and Element Cycling Functions of Hydrothermarchaeota in Hydrothermal Sediment.</title>
        <authorList>
            <person name="Zhou Z."/>
            <person name="Liu Y."/>
            <person name="Xu W."/>
            <person name="Pan J."/>
            <person name="Luo Z.H."/>
            <person name="Li M."/>
        </authorList>
    </citation>
    <scope>NUCLEOTIDE SEQUENCE [LARGE SCALE GENOMIC DNA]</scope>
    <source>
        <strain evidence="4">HyVt-505</strain>
    </source>
</reference>
<evidence type="ECO:0000313" key="4">
    <source>
        <dbReference type="EMBL" id="HHJ80104.1"/>
    </source>
</evidence>
<dbReference type="Proteomes" id="UP000885832">
    <property type="component" value="Unassembled WGS sequence"/>
</dbReference>
<dbReference type="InterPro" id="IPR001709">
    <property type="entry name" value="Flavoprot_Pyr_Nucl_cyt_Rdtase"/>
</dbReference>
<dbReference type="InterPro" id="IPR012675">
    <property type="entry name" value="Beta-grasp_dom_sf"/>
</dbReference>
<dbReference type="Pfam" id="PF00175">
    <property type="entry name" value="NAD_binding_1"/>
    <property type="match status" value="1"/>
</dbReference>
<dbReference type="Gene3D" id="3.10.20.30">
    <property type="match status" value="1"/>
</dbReference>